<evidence type="ECO:0000256" key="2">
    <source>
        <dbReference type="ARBA" id="ARBA00022763"/>
    </source>
</evidence>
<dbReference type="VEuPathDB" id="MicrosporidiaDB:H312_02204"/>
<keyword evidence="3" id="KW-0234">DNA repair</keyword>
<dbReference type="GO" id="GO:0000709">
    <property type="term" value="P:meiotic joint molecule formation"/>
    <property type="evidence" value="ECO:0007669"/>
    <property type="project" value="TreeGrafter"/>
</dbReference>
<dbReference type="GO" id="GO:0032798">
    <property type="term" value="C:Swi5-Sfr1 complex"/>
    <property type="evidence" value="ECO:0007669"/>
    <property type="project" value="TreeGrafter"/>
</dbReference>
<keyword evidence="2" id="KW-0227">DNA damage</keyword>
<dbReference type="Pfam" id="PF07061">
    <property type="entry name" value="Swi5"/>
    <property type="match status" value="1"/>
</dbReference>
<dbReference type="GO" id="GO:0034974">
    <property type="term" value="C:Swi5-Swi2 complex"/>
    <property type="evidence" value="ECO:0007669"/>
    <property type="project" value="TreeGrafter"/>
</dbReference>
<dbReference type="HOGENOM" id="CLU_166973_0_0_1"/>
<reference evidence="5" key="1">
    <citation type="submission" date="2013-02" db="EMBL/GenBank/DDBJ databases">
        <authorList>
            <consortium name="The Broad Institute Genome Sequencing Platform"/>
            <person name="Cuomo C."/>
            <person name="Becnel J."/>
            <person name="Sanscrainte N."/>
            <person name="Walker B."/>
            <person name="Young S.K."/>
            <person name="Zeng Q."/>
            <person name="Gargeya S."/>
            <person name="Fitzgerald M."/>
            <person name="Haas B."/>
            <person name="Abouelleil A."/>
            <person name="Alvarado L."/>
            <person name="Arachchi H.M."/>
            <person name="Berlin A.M."/>
            <person name="Chapman S.B."/>
            <person name="Dewar J."/>
            <person name="Goldberg J."/>
            <person name="Griggs A."/>
            <person name="Gujja S."/>
            <person name="Hansen M."/>
            <person name="Howarth C."/>
            <person name="Imamovic A."/>
            <person name="Larimer J."/>
            <person name="McCowan C."/>
            <person name="Murphy C."/>
            <person name="Neiman D."/>
            <person name="Pearson M."/>
            <person name="Priest M."/>
            <person name="Roberts A."/>
            <person name="Saif S."/>
            <person name="Shea T."/>
            <person name="Sisk P."/>
            <person name="Sykes S."/>
            <person name="Wortman J."/>
            <person name="Nusbaum C."/>
            <person name="Birren B."/>
        </authorList>
    </citation>
    <scope>NUCLEOTIDE SEQUENCE [LARGE SCALE GENOMIC DNA]</scope>
    <source>
        <strain evidence="5">PRA339</strain>
    </source>
</reference>
<dbReference type="EMBL" id="KK365184">
    <property type="protein sequence ID" value="KCZ80378.1"/>
    <property type="molecule type" value="Genomic_DNA"/>
</dbReference>
<protein>
    <submittedName>
        <fullName evidence="4">Uncharacterized protein</fullName>
    </submittedName>
</protein>
<dbReference type="GO" id="GO:0010772">
    <property type="term" value="P:meiotic DNA recombinase assembly involved in reciprocal meiotic recombination"/>
    <property type="evidence" value="ECO:0007669"/>
    <property type="project" value="TreeGrafter"/>
</dbReference>
<evidence type="ECO:0000313" key="4">
    <source>
        <dbReference type="EMBL" id="KCZ80378.1"/>
    </source>
</evidence>
<dbReference type="PANTHER" id="PTHR28529:SF2">
    <property type="entry name" value="DNA REPAIR PROTEIN SWI5 HOMOLOG"/>
    <property type="match status" value="1"/>
</dbReference>
<evidence type="ECO:0000313" key="5">
    <source>
        <dbReference type="Proteomes" id="UP000030655"/>
    </source>
</evidence>
<dbReference type="InterPro" id="IPR010760">
    <property type="entry name" value="DNA-repair_Swi5"/>
</dbReference>
<dbReference type="Proteomes" id="UP000030655">
    <property type="component" value="Unassembled WGS sequence"/>
</dbReference>
<comment type="similarity">
    <text evidence="1">Belongs to the SWI5/SAE3 family.</text>
</comment>
<dbReference type="AlphaFoldDB" id="A0A059EZ98"/>
<dbReference type="STRING" id="1288291.A0A059EZ98"/>
<name>A0A059EZ98_9MICR</name>
<dbReference type="PANTHER" id="PTHR28529">
    <property type="entry name" value="DNA REPAIR PROTEIN SWI5 HOMOLOG"/>
    <property type="match status" value="1"/>
</dbReference>
<dbReference type="Gene3D" id="1.20.5.170">
    <property type="match status" value="1"/>
</dbReference>
<evidence type="ECO:0000256" key="3">
    <source>
        <dbReference type="ARBA" id="ARBA00023204"/>
    </source>
</evidence>
<organism evidence="4 5">
    <name type="scientific">Anncaliia algerae PRA339</name>
    <dbReference type="NCBI Taxonomy" id="1288291"/>
    <lineage>
        <taxon>Eukaryota</taxon>
        <taxon>Fungi</taxon>
        <taxon>Fungi incertae sedis</taxon>
        <taxon>Microsporidia</taxon>
        <taxon>Tubulinosematoidea</taxon>
        <taxon>Tubulinosematidae</taxon>
        <taxon>Anncaliia</taxon>
    </lineage>
</organism>
<accession>A0A059EZ98</accession>
<keyword evidence="5" id="KW-1185">Reference proteome</keyword>
<gene>
    <name evidence="4" type="ORF">H312_02204</name>
</gene>
<sequence length="119" mass="14170">MKEEDFNDWLNTPIIHKDKIKNFDFLFENNFIELIEDDYYYLTKDFKNIKMEYYIRKVEELINELGITDVTTEIKAFIGKLNKYNELKDIGQALMGKIADLQGITIKDANELFDIKETD</sequence>
<evidence type="ECO:0000256" key="1">
    <source>
        <dbReference type="ARBA" id="ARBA00008060"/>
    </source>
</evidence>
<dbReference type="OrthoDB" id="255837at2759"/>
<proteinExistence type="inferred from homology"/>
<reference evidence="4 5" key="2">
    <citation type="submission" date="2014-03" db="EMBL/GenBank/DDBJ databases">
        <title>The Genome Sequence of Anncaliia algerae insect isolate PRA339.</title>
        <authorList>
            <consortium name="The Broad Institute Genome Sequencing Platform"/>
            <consortium name="The Broad Institute Genome Sequencing Center for Infectious Disease"/>
            <person name="Cuomo C."/>
            <person name="Becnel J."/>
            <person name="Sanscrainte N."/>
            <person name="Walker B."/>
            <person name="Young S.K."/>
            <person name="Zeng Q."/>
            <person name="Gargeya S."/>
            <person name="Fitzgerald M."/>
            <person name="Haas B."/>
            <person name="Abouelleil A."/>
            <person name="Alvarado L."/>
            <person name="Arachchi H.M."/>
            <person name="Berlin A.M."/>
            <person name="Chapman S.B."/>
            <person name="Dewar J."/>
            <person name="Goldberg J."/>
            <person name="Griggs A."/>
            <person name="Gujja S."/>
            <person name="Hansen M."/>
            <person name="Howarth C."/>
            <person name="Imamovic A."/>
            <person name="Larimer J."/>
            <person name="McCowan C."/>
            <person name="Murphy C."/>
            <person name="Neiman D."/>
            <person name="Pearson M."/>
            <person name="Priest M."/>
            <person name="Roberts A."/>
            <person name="Saif S."/>
            <person name="Shea T."/>
            <person name="Sisk P."/>
            <person name="Sykes S."/>
            <person name="Wortman J."/>
            <person name="Nusbaum C."/>
            <person name="Birren B."/>
        </authorList>
    </citation>
    <scope>NUCLEOTIDE SEQUENCE [LARGE SCALE GENOMIC DNA]</scope>
    <source>
        <strain evidence="4 5">PRA339</strain>
    </source>
</reference>